<dbReference type="GO" id="GO:0046872">
    <property type="term" value="F:metal ion binding"/>
    <property type="evidence" value="ECO:0007669"/>
    <property type="project" value="UniProtKB-KW"/>
</dbReference>
<keyword evidence="1" id="KW-0479">Metal-binding</keyword>
<dbReference type="InterPro" id="IPR036663">
    <property type="entry name" value="Fumarylacetoacetase_C_sf"/>
</dbReference>
<comment type="caution">
    <text evidence="3">The sequence shown here is derived from an EMBL/GenBank/DDBJ whole genome shotgun (WGS) entry which is preliminary data.</text>
</comment>
<dbReference type="Proteomes" id="UP000252086">
    <property type="component" value="Unassembled WGS sequence"/>
</dbReference>
<evidence type="ECO:0000313" key="4">
    <source>
        <dbReference type="Proteomes" id="UP000252086"/>
    </source>
</evidence>
<dbReference type="Pfam" id="PF01557">
    <property type="entry name" value="FAA_hydrolase"/>
    <property type="match status" value="1"/>
</dbReference>
<sequence length="255" mass="28180">MVSALFGLKQVIFNNNKVCNVKYIVPVQQQTSLPIEGDERFFPVGRVFCIGRNYAAHSREMGDDPDRDPPFFFKKDATCVTPVAFSEKSSIRYPLATSQLEYEVELVVALAKGGSQLSIDEAEDAILGYALGLDMTRRDLQAQAKKKGRPWEVGKSFDESAPISPIVLKSAELNAKVRKAEIGLKVNGDVKQLSSVDHLTWSIEEVICKLSEVYELRPGDLIMTGTPENVGPVIKGDEMFAWIEGLGDIRVRVTG</sequence>
<dbReference type="InterPro" id="IPR011234">
    <property type="entry name" value="Fumarylacetoacetase-like_C"/>
</dbReference>
<dbReference type="SUPFAM" id="SSF56529">
    <property type="entry name" value="FAH"/>
    <property type="match status" value="1"/>
</dbReference>
<keyword evidence="3" id="KW-0378">Hydrolase</keyword>
<dbReference type="PANTHER" id="PTHR11820:SF90">
    <property type="entry name" value="FLUTATHIONE S-TRANSFERASE"/>
    <property type="match status" value="1"/>
</dbReference>
<dbReference type="EMBL" id="QNRF01000017">
    <property type="protein sequence ID" value="RBO78367.1"/>
    <property type="molecule type" value="Genomic_DNA"/>
</dbReference>
<keyword evidence="4" id="KW-1185">Reference proteome</keyword>
<name>A0A366CUX8_9GAMM</name>
<dbReference type="PANTHER" id="PTHR11820">
    <property type="entry name" value="ACYLPYRUVASE"/>
    <property type="match status" value="1"/>
</dbReference>
<dbReference type="AlphaFoldDB" id="A0A366CUX8"/>
<proteinExistence type="predicted"/>
<gene>
    <name evidence="3" type="ORF">DFP76_1176</name>
</gene>
<evidence type="ECO:0000313" key="3">
    <source>
        <dbReference type="EMBL" id="RBO78367.1"/>
    </source>
</evidence>
<accession>A0A366CUX8</accession>
<organism evidence="3 4">
    <name type="scientific">Marinomonas aquiplantarum</name>
    <dbReference type="NCBI Taxonomy" id="491951"/>
    <lineage>
        <taxon>Bacteria</taxon>
        <taxon>Pseudomonadati</taxon>
        <taxon>Pseudomonadota</taxon>
        <taxon>Gammaproteobacteria</taxon>
        <taxon>Oceanospirillales</taxon>
        <taxon>Oceanospirillaceae</taxon>
        <taxon>Marinomonas</taxon>
    </lineage>
</organism>
<feature type="domain" description="Fumarylacetoacetase-like C-terminal" evidence="2">
    <location>
        <begin position="47"/>
        <end position="253"/>
    </location>
</feature>
<dbReference type="GO" id="GO:0018773">
    <property type="term" value="F:acetylpyruvate hydrolase activity"/>
    <property type="evidence" value="ECO:0007669"/>
    <property type="project" value="TreeGrafter"/>
</dbReference>
<reference evidence="3 4" key="1">
    <citation type="submission" date="2018-06" db="EMBL/GenBank/DDBJ databases">
        <title>Genomic Encyclopedia of Type Strains, Phase III (KMG-III): the genomes of soil and plant-associated and newly described type strains.</title>
        <authorList>
            <person name="Whitman W."/>
        </authorList>
    </citation>
    <scope>NUCLEOTIDE SEQUENCE [LARGE SCALE GENOMIC DNA]</scope>
    <source>
        <strain evidence="3 4">CECT 7732</strain>
    </source>
</reference>
<protein>
    <submittedName>
        <fullName evidence="3">Fumarylpyruvate hydrolase</fullName>
    </submittedName>
</protein>
<dbReference type="OrthoDB" id="9805307at2"/>
<evidence type="ECO:0000259" key="2">
    <source>
        <dbReference type="Pfam" id="PF01557"/>
    </source>
</evidence>
<dbReference type="Gene3D" id="3.90.850.10">
    <property type="entry name" value="Fumarylacetoacetase-like, C-terminal domain"/>
    <property type="match status" value="1"/>
</dbReference>
<evidence type="ECO:0000256" key="1">
    <source>
        <dbReference type="ARBA" id="ARBA00022723"/>
    </source>
</evidence>
<keyword evidence="3" id="KW-0670">Pyruvate</keyword>